<dbReference type="EMBL" id="GGEC01062691">
    <property type="protein sequence ID" value="MBX43175.1"/>
    <property type="molecule type" value="Transcribed_RNA"/>
</dbReference>
<name>A0A2P2NL70_RHIMU</name>
<accession>A0A2P2NL70</accession>
<organism evidence="1">
    <name type="scientific">Rhizophora mucronata</name>
    <name type="common">Asiatic mangrove</name>
    <dbReference type="NCBI Taxonomy" id="61149"/>
    <lineage>
        <taxon>Eukaryota</taxon>
        <taxon>Viridiplantae</taxon>
        <taxon>Streptophyta</taxon>
        <taxon>Embryophyta</taxon>
        <taxon>Tracheophyta</taxon>
        <taxon>Spermatophyta</taxon>
        <taxon>Magnoliopsida</taxon>
        <taxon>eudicotyledons</taxon>
        <taxon>Gunneridae</taxon>
        <taxon>Pentapetalae</taxon>
        <taxon>rosids</taxon>
        <taxon>fabids</taxon>
        <taxon>Malpighiales</taxon>
        <taxon>Rhizophoraceae</taxon>
        <taxon>Rhizophora</taxon>
    </lineage>
</organism>
<reference evidence="1" key="1">
    <citation type="submission" date="2018-02" db="EMBL/GenBank/DDBJ databases">
        <title>Rhizophora mucronata_Transcriptome.</title>
        <authorList>
            <person name="Meera S.P."/>
            <person name="Sreeshan A."/>
            <person name="Augustine A."/>
        </authorList>
    </citation>
    <scope>NUCLEOTIDE SEQUENCE</scope>
    <source>
        <tissue evidence="1">Leaf</tissue>
    </source>
</reference>
<proteinExistence type="predicted"/>
<protein>
    <submittedName>
        <fullName evidence="1">Uncharacterized protein</fullName>
    </submittedName>
</protein>
<dbReference type="AlphaFoldDB" id="A0A2P2NL70"/>
<sequence>MHLSKDMNSASITAINAVATKGCPENLWFWPNVWPLRWHLESAAW</sequence>
<evidence type="ECO:0000313" key="1">
    <source>
        <dbReference type="EMBL" id="MBX43175.1"/>
    </source>
</evidence>